<comment type="caution">
    <text evidence="1">The sequence shown here is derived from an EMBL/GenBank/DDBJ whole genome shotgun (WGS) entry which is preliminary data.</text>
</comment>
<reference evidence="2" key="1">
    <citation type="journal article" date="2019" name="Int. J. Syst. Evol. Microbiol.">
        <title>The Global Catalogue of Microorganisms (GCM) 10K type strain sequencing project: providing services to taxonomists for standard genome sequencing and annotation.</title>
        <authorList>
            <consortium name="The Broad Institute Genomics Platform"/>
            <consortium name="The Broad Institute Genome Sequencing Center for Infectious Disease"/>
            <person name="Wu L."/>
            <person name="Ma J."/>
        </authorList>
    </citation>
    <scope>NUCLEOTIDE SEQUENCE [LARGE SCALE GENOMIC DNA]</scope>
    <source>
        <strain evidence="2">JCM 11496</strain>
    </source>
</reference>
<dbReference type="Proteomes" id="UP001597307">
    <property type="component" value="Unassembled WGS sequence"/>
</dbReference>
<keyword evidence="2" id="KW-1185">Reference proteome</keyword>
<sequence length="103" mass="11044">IREFPPVSILGHETHTNTGLLHGDPTKTIYVDEANGLVEFCAHEVGVDGTETVGCDTLRFRSEEHLRTMLSEAGLVVDEVFGGFEGEPTGQGIGSLVITAHKP</sequence>
<protein>
    <recommendedName>
        <fullName evidence="3">Methyltransferase</fullName>
    </recommendedName>
</protein>
<name>A0ABW4Q9U4_9MICC</name>
<evidence type="ECO:0008006" key="3">
    <source>
        <dbReference type="Google" id="ProtNLM"/>
    </source>
</evidence>
<accession>A0ABW4Q9U4</accession>
<proteinExistence type="predicted"/>
<gene>
    <name evidence="1" type="ORF">ACFSFX_12870</name>
</gene>
<dbReference type="EMBL" id="JBHUGA010000054">
    <property type="protein sequence ID" value="MFD1847483.1"/>
    <property type="molecule type" value="Genomic_DNA"/>
</dbReference>
<feature type="non-terminal residue" evidence="1">
    <location>
        <position position="1"/>
    </location>
</feature>
<evidence type="ECO:0000313" key="2">
    <source>
        <dbReference type="Proteomes" id="UP001597307"/>
    </source>
</evidence>
<organism evidence="1 2">
    <name type="scientific">Arthrobacter flavus</name>
    <dbReference type="NCBI Taxonomy" id="95172"/>
    <lineage>
        <taxon>Bacteria</taxon>
        <taxon>Bacillati</taxon>
        <taxon>Actinomycetota</taxon>
        <taxon>Actinomycetes</taxon>
        <taxon>Micrococcales</taxon>
        <taxon>Micrococcaceae</taxon>
        <taxon>Arthrobacter</taxon>
    </lineage>
</organism>
<evidence type="ECO:0000313" key="1">
    <source>
        <dbReference type="EMBL" id="MFD1847483.1"/>
    </source>
</evidence>